<dbReference type="KEGG" id="nmes:H9L09_09885"/>
<dbReference type="InterPro" id="IPR025736">
    <property type="entry name" value="PucR_C-HTH_dom"/>
</dbReference>
<dbReference type="AlphaFoldDB" id="A0A7G9RG56"/>
<protein>
    <submittedName>
        <fullName evidence="3">Helix-turn-helix domain-containing protein</fullName>
    </submittedName>
</protein>
<evidence type="ECO:0000313" key="3">
    <source>
        <dbReference type="EMBL" id="QNN54581.1"/>
    </source>
</evidence>
<evidence type="ECO:0000256" key="1">
    <source>
        <dbReference type="SAM" id="MobiDB-lite"/>
    </source>
</evidence>
<keyword evidence="4" id="KW-1185">Reference proteome</keyword>
<reference evidence="3 4" key="1">
    <citation type="submission" date="2020-08" db="EMBL/GenBank/DDBJ databases">
        <title>Genome sequence of Nocardioides mesophilus KACC 16243T.</title>
        <authorList>
            <person name="Hyun D.-W."/>
            <person name="Bae J.-W."/>
        </authorList>
    </citation>
    <scope>NUCLEOTIDE SEQUENCE [LARGE SCALE GENOMIC DNA]</scope>
    <source>
        <strain evidence="3 4">KACC 16243</strain>
    </source>
</reference>
<dbReference type="Gene3D" id="1.10.10.2840">
    <property type="entry name" value="PucR C-terminal helix-turn-helix domain"/>
    <property type="match status" value="1"/>
</dbReference>
<dbReference type="PANTHER" id="PTHR33744:SF17">
    <property type="entry name" value="CONSERVED PROTEIN"/>
    <property type="match status" value="1"/>
</dbReference>
<feature type="domain" description="PucR C-terminal helix-turn-helix" evidence="2">
    <location>
        <begin position="479"/>
        <end position="536"/>
    </location>
</feature>
<dbReference type="EMBL" id="CP060713">
    <property type="protein sequence ID" value="QNN54581.1"/>
    <property type="molecule type" value="Genomic_DNA"/>
</dbReference>
<evidence type="ECO:0000313" key="4">
    <source>
        <dbReference type="Proteomes" id="UP000515947"/>
    </source>
</evidence>
<dbReference type="Pfam" id="PF13556">
    <property type="entry name" value="HTH_30"/>
    <property type="match status" value="1"/>
</dbReference>
<feature type="region of interest" description="Disordered" evidence="1">
    <location>
        <begin position="122"/>
        <end position="150"/>
    </location>
</feature>
<gene>
    <name evidence="3" type="ORF">H9L09_09885</name>
</gene>
<proteinExistence type="predicted"/>
<evidence type="ECO:0000259" key="2">
    <source>
        <dbReference type="Pfam" id="PF13556"/>
    </source>
</evidence>
<sequence length="540" mass="56891">MSAGILLGDLTPTVPGVQDGSGADRSGAVTDAWVLGLQVWDPSAPLAEGHLVAITLPPPGDSAVLRACSAAGCAAVLLRAPDDERDRQPVARLCEELGLGLLWLAAGQPWWPTLRALAAALERDGSGASHPDDHPGPDAGPAAPDPPRRGEDLFALADEIAADVGGPVILEDASFRVLAYSAFVGRMDRGRAEAILGRRIPEQWLEHLASTGSLERLRSGRDVVDLAAGPWQARRRLITAIRAGNRQLGVVWVAEGDRPLPADAPVSLRRAADGAASQLLRHLEQVEAETDRRERQVRALLDGRAPAVAAAAELGLSRSAAFAVLAIRSGGTVLPEDETLRRLLDHVTLCAEAFRHPAALTRLGRNVLAVVGLPAGTEDRTPVRLLHEVVRLAGAGPLAPLQAAVSPVGIGLGSLPRLRDQAVGALAVLDVRAGARAVRFEEVEARVLVRDVVGRLDAGTGLSGLDRLRDRDARAGGDLVRTLRTYLGACGSTSRAAAALGIHVTTLRHRLSRIEEVSGLALDEPEVRVACELVLRRDDA</sequence>
<dbReference type="Proteomes" id="UP000515947">
    <property type="component" value="Chromosome"/>
</dbReference>
<accession>A0A7G9RG56</accession>
<dbReference type="PANTHER" id="PTHR33744">
    <property type="entry name" value="CARBOHYDRATE DIACID REGULATOR"/>
    <property type="match status" value="1"/>
</dbReference>
<name>A0A7G9RG56_9ACTN</name>
<dbReference type="InterPro" id="IPR042070">
    <property type="entry name" value="PucR_C-HTH_sf"/>
</dbReference>
<organism evidence="3 4">
    <name type="scientific">Nocardioides mesophilus</name>
    <dbReference type="NCBI Taxonomy" id="433659"/>
    <lineage>
        <taxon>Bacteria</taxon>
        <taxon>Bacillati</taxon>
        <taxon>Actinomycetota</taxon>
        <taxon>Actinomycetes</taxon>
        <taxon>Propionibacteriales</taxon>
        <taxon>Nocardioidaceae</taxon>
        <taxon>Nocardioides</taxon>
    </lineage>
</organism>
<feature type="compositionally biased region" description="Basic and acidic residues" evidence="1">
    <location>
        <begin position="122"/>
        <end position="136"/>
    </location>
</feature>
<dbReference type="RefSeq" id="WP_187580421.1">
    <property type="nucleotide sequence ID" value="NZ_CP060713.1"/>
</dbReference>
<dbReference type="InterPro" id="IPR051448">
    <property type="entry name" value="CdaR-like_regulators"/>
</dbReference>